<keyword evidence="3" id="KW-1185">Reference proteome</keyword>
<organism evidence="3">
    <name type="scientific">Caenorhabditis remanei</name>
    <name type="common">Caenorhabditis vulgaris</name>
    <dbReference type="NCBI Taxonomy" id="31234"/>
    <lineage>
        <taxon>Eukaryota</taxon>
        <taxon>Metazoa</taxon>
        <taxon>Ecdysozoa</taxon>
        <taxon>Nematoda</taxon>
        <taxon>Chromadorea</taxon>
        <taxon>Rhabditida</taxon>
        <taxon>Rhabditina</taxon>
        <taxon>Rhabditomorpha</taxon>
        <taxon>Rhabditoidea</taxon>
        <taxon>Rhabditidae</taxon>
        <taxon>Peloderinae</taxon>
        <taxon>Caenorhabditis</taxon>
    </lineage>
</organism>
<dbReference type="AlphaFoldDB" id="E3M9A9"/>
<dbReference type="InterPro" id="IPR003131">
    <property type="entry name" value="T1-type_BTB"/>
</dbReference>
<dbReference type="PANTHER" id="PTHR11145:SF19">
    <property type="entry name" value="BTB DOMAIN-CONTAINING PROTEIN-RELATED"/>
    <property type="match status" value="1"/>
</dbReference>
<feature type="domain" description="BTB" evidence="1">
    <location>
        <begin position="1"/>
        <end position="99"/>
    </location>
</feature>
<dbReference type="Pfam" id="PF02214">
    <property type="entry name" value="BTB_2"/>
    <property type="match status" value="1"/>
</dbReference>
<dbReference type="GO" id="GO:0051260">
    <property type="term" value="P:protein homooligomerization"/>
    <property type="evidence" value="ECO:0007669"/>
    <property type="project" value="InterPro"/>
</dbReference>
<dbReference type="Proteomes" id="UP000008281">
    <property type="component" value="Unassembled WGS sequence"/>
</dbReference>
<reference evidence="2" key="1">
    <citation type="submission" date="2007-07" db="EMBL/GenBank/DDBJ databases">
        <title>PCAP assembly of the Caenorhabditis remanei genome.</title>
        <authorList>
            <consortium name="The Caenorhabditis remanei Sequencing Consortium"/>
            <person name="Wilson R.K."/>
        </authorList>
    </citation>
    <scope>NUCLEOTIDE SEQUENCE [LARGE SCALE GENOMIC DNA]</scope>
    <source>
        <strain evidence="2">PB4641</strain>
    </source>
</reference>
<evidence type="ECO:0000313" key="2">
    <source>
        <dbReference type="EMBL" id="EFO96224.1"/>
    </source>
</evidence>
<dbReference type="OrthoDB" id="2414723at2759"/>
<protein>
    <recommendedName>
        <fullName evidence="1">BTB domain-containing protein</fullName>
    </recommendedName>
</protein>
<dbReference type="InterPro" id="IPR045068">
    <property type="entry name" value="BACURD1-3"/>
</dbReference>
<dbReference type="InParanoid" id="E3M9A9"/>
<dbReference type="InterPro" id="IPR011333">
    <property type="entry name" value="SKP1/BTB/POZ_sf"/>
</dbReference>
<accession>E3M9A9</accession>
<proteinExistence type="predicted"/>
<evidence type="ECO:0000313" key="3">
    <source>
        <dbReference type="Proteomes" id="UP000008281"/>
    </source>
</evidence>
<evidence type="ECO:0000259" key="1">
    <source>
        <dbReference type="SMART" id="SM00225"/>
    </source>
</evidence>
<dbReference type="PANTHER" id="PTHR11145">
    <property type="entry name" value="BTB/POZ DOMAIN-CONTAINING ADAPTER FOR CUL3-MEDIATED RHOA DEGRADATION PROTEIN FAMILY MEMBER"/>
    <property type="match status" value="1"/>
</dbReference>
<dbReference type="STRING" id="31234.E3M9A9"/>
<gene>
    <name evidence="2" type="ORF">CRE_14645</name>
</gene>
<dbReference type="EMBL" id="DS268430">
    <property type="protein sequence ID" value="EFO96224.1"/>
    <property type="molecule type" value="Genomic_DNA"/>
</dbReference>
<dbReference type="Gene3D" id="3.30.710.10">
    <property type="entry name" value="Potassium Channel Kv1.1, Chain A"/>
    <property type="match status" value="1"/>
</dbReference>
<name>E3M9A9_CAERE</name>
<dbReference type="SUPFAM" id="SSF54695">
    <property type="entry name" value="POZ domain"/>
    <property type="match status" value="1"/>
</dbReference>
<sequence length="236" mass="27542">MTVQLDIGGTIFRTARMTLTVKAQGSLLARVAENMNAAYLVFADRSPKHFELILSFIRYGSDIDLPDSEEELEEIKNDAKFYELYYLVEKCDEKLSIIEANKPKLSVINSEKELNQKIACLGRVRPIFYYFQAPNSEFQPMIVIRFNSKHWGEVFHSTDALTLVNQYKSVFDIHFMPLAHDATYFRFSIHDNTLTKFATISHARCNKTFIKFLEKRITRFLAEKFNCYIPFIDVFE</sequence>
<dbReference type="InterPro" id="IPR000210">
    <property type="entry name" value="BTB/POZ_dom"/>
</dbReference>
<dbReference type="eggNOG" id="KOG2716">
    <property type="taxonomic scope" value="Eukaryota"/>
</dbReference>
<dbReference type="HOGENOM" id="CLU_1176388_0_0_1"/>
<dbReference type="SMART" id="SM00225">
    <property type="entry name" value="BTB"/>
    <property type="match status" value="1"/>
</dbReference>